<dbReference type="AlphaFoldDB" id="A0A0G1NPN6"/>
<organism evidence="2 3">
    <name type="scientific">Candidatus Nomurabacteria bacterium GW2011_GWA1_46_11</name>
    <dbReference type="NCBI Taxonomy" id="1618732"/>
    <lineage>
        <taxon>Bacteria</taxon>
        <taxon>Candidatus Nomuraibacteriota</taxon>
    </lineage>
</organism>
<feature type="transmembrane region" description="Helical" evidence="1">
    <location>
        <begin position="16"/>
        <end position="37"/>
    </location>
</feature>
<dbReference type="EMBL" id="LCLS01000004">
    <property type="protein sequence ID" value="KKU22282.1"/>
    <property type="molecule type" value="Genomic_DNA"/>
</dbReference>
<accession>A0A0G1NPN6</accession>
<reference evidence="2 3" key="1">
    <citation type="journal article" date="2015" name="Nature">
        <title>rRNA introns, odd ribosomes, and small enigmatic genomes across a large radiation of phyla.</title>
        <authorList>
            <person name="Brown C.T."/>
            <person name="Hug L.A."/>
            <person name="Thomas B.C."/>
            <person name="Sharon I."/>
            <person name="Castelle C.J."/>
            <person name="Singh A."/>
            <person name="Wilkins M.J."/>
            <person name="Williams K.H."/>
            <person name="Banfield J.F."/>
        </authorList>
    </citation>
    <scope>NUCLEOTIDE SEQUENCE [LARGE SCALE GENOMIC DNA]</scope>
</reference>
<name>A0A0G1NPN6_9BACT</name>
<gene>
    <name evidence="2" type="ORF">UX31_C0004G0011</name>
</gene>
<dbReference type="Proteomes" id="UP000034107">
    <property type="component" value="Unassembled WGS sequence"/>
</dbReference>
<keyword evidence="1" id="KW-1133">Transmembrane helix</keyword>
<keyword evidence="1" id="KW-0472">Membrane</keyword>
<evidence type="ECO:0000313" key="3">
    <source>
        <dbReference type="Proteomes" id="UP000034107"/>
    </source>
</evidence>
<protein>
    <submittedName>
        <fullName evidence="2">Uncharacterized protein</fullName>
    </submittedName>
</protein>
<evidence type="ECO:0000256" key="1">
    <source>
        <dbReference type="SAM" id="Phobius"/>
    </source>
</evidence>
<keyword evidence="1" id="KW-0812">Transmembrane</keyword>
<proteinExistence type="predicted"/>
<evidence type="ECO:0000313" key="2">
    <source>
        <dbReference type="EMBL" id="KKU22282.1"/>
    </source>
</evidence>
<comment type="caution">
    <text evidence="2">The sequence shown here is derived from an EMBL/GenBank/DDBJ whole genome shotgun (WGS) entry which is preliminary data.</text>
</comment>
<sequence length="71" mass="7904">MPLTNIKKCGFPCNRATLLAVLISVSVGFNLGLFSTARFKIESCRLWLDILESFTESRMGLVLTLNKVRGL</sequence>